<dbReference type="Proteomes" id="UP001501231">
    <property type="component" value="Unassembled WGS sequence"/>
</dbReference>
<evidence type="ECO:0000313" key="2">
    <source>
        <dbReference type="EMBL" id="GAA2411332.1"/>
    </source>
</evidence>
<evidence type="ECO:0000313" key="3">
    <source>
        <dbReference type="Proteomes" id="UP001501231"/>
    </source>
</evidence>
<feature type="region of interest" description="Disordered" evidence="1">
    <location>
        <begin position="492"/>
        <end position="516"/>
    </location>
</feature>
<name>A0ABN3ISJ2_9ACTN</name>
<reference evidence="2 3" key="1">
    <citation type="journal article" date="2019" name="Int. J. Syst. Evol. Microbiol.">
        <title>The Global Catalogue of Microorganisms (GCM) 10K type strain sequencing project: providing services to taxonomists for standard genome sequencing and annotation.</title>
        <authorList>
            <consortium name="The Broad Institute Genomics Platform"/>
            <consortium name="The Broad Institute Genome Sequencing Center for Infectious Disease"/>
            <person name="Wu L."/>
            <person name="Ma J."/>
        </authorList>
    </citation>
    <scope>NUCLEOTIDE SEQUENCE [LARGE SCALE GENOMIC DNA]</scope>
    <source>
        <strain evidence="2 3">JCM 3325</strain>
    </source>
</reference>
<dbReference type="Pfam" id="PF13738">
    <property type="entry name" value="Pyr_redox_3"/>
    <property type="match status" value="1"/>
</dbReference>
<dbReference type="PANTHER" id="PTHR42877">
    <property type="entry name" value="L-ORNITHINE N(5)-MONOOXYGENASE-RELATED"/>
    <property type="match status" value="1"/>
</dbReference>
<dbReference type="SUPFAM" id="SSF51905">
    <property type="entry name" value="FAD/NAD(P)-binding domain"/>
    <property type="match status" value="1"/>
</dbReference>
<dbReference type="Gene3D" id="3.50.50.60">
    <property type="entry name" value="FAD/NAD(P)-binding domain"/>
    <property type="match status" value="3"/>
</dbReference>
<evidence type="ECO:0000256" key="1">
    <source>
        <dbReference type="SAM" id="MobiDB-lite"/>
    </source>
</evidence>
<keyword evidence="3" id="KW-1185">Reference proteome</keyword>
<dbReference type="PANTHER" id="PTHR42877:SF4">
    <property type="entry name" value="FAD_NAD(P)-BINDING DOMAIN-CONTAINING PROTEIN-RELATED"/>
    <property type="match status" value="1"/>
</dbReference>
<proteinExistence type="predicted"/>
<dbReference type="EMBL" id="BAAARW010000006">
    <property type="protein sequence ID" value="GAA2411332.1"/>
    <property type="molecule type" value="Genomic_DNA"/>
</dbReference>
<sequence>MADLPRSEESAPVRTDVVIIGAGFGGVATAHNLRRRGVGKFVVLEQSDGLGGTWWDNRYPGAEVDVTSELYSLSFAPHVFGRTHAGQAEIQAYMEKVVDDHGLRPHFRFGRRVESVRWAEKTHTYLVTAADGGRWEARHVVSCVGQLNNPRYPDWPGLPEFHGPCFHTSRWDHSVDLAGKRVALVGTGSTSAQVLPPLAEKAGHTYLFQRQPGWVMPKPDRDYTPDEIERLAASRWLVRRRRLQAFAQLERMRRVARLGTRANRRMQALAEEYLRTAVPDAKLRAQLTPDYPYYGKRPVLTQYYYPALAREDVTLVPRAVERVTPTGVVDASGAETDIDVLILATGFQPSRFLATFEVTGRGGTRLRDAWGAEPKSMLGMMAVGFPDFYVTYGPNTNGGVLTFTLERQAEWIADAIAHAEKTGTSLETKPGPVEIMDRLLVRRNDSFVWSRTGNNYYTSESGRVVTQWPYSQKLYWLLTRLLRPALVCQATARRETRRAEPAPAASDLLGMDPARD</sequence>
<gene>
    <name evidence="2" type="ORF">GCM10010191_20520</name>
</gene>
<organism evidence="2 3">
    <name type="scientific">Actinomadura vinacea</name>
    <dbReference type="NCBI Taxonomy" id="115336"/>
    <lineage>
        <taxon>Bacteria</taxon>
        <taxon>Bacillati</taxon>
        <taxon>Actinomycetota</taxon>
        <taxon>Actinomycetes</taxon>
        <taxon>Streptosporangiales</taxon>
        <taxon>Thermomonosporaceae</taxon>
        <taxon>Actinomadura</taxon>
    </lineage>
</organism>
<dbReference type="InterPro" id="IPR036188">
    <property type="entry name" value="FAD/NAD-bd_sf"/>
</dbReference>
<dbReference type="RefSeq" id="WP_344588452.1">
    <property type="nucleotide sequence ID" value="NZ_BAAARW010000006.1"/>
</dbReference>
<accession>A0ABN3ISJ2</accession>
<protein>
    <submittedName>
        <fullName evidence="2">NAD(P)/FAD-dependent oxidoreductase</fullName>
    </submittedName>
</protein>
<comment type="caution">
    <text evidence="2">The sequence shown here is derived from an EMBL/GenBank/DDBJ whole genome shotgun (WGS) entry which is preliminary data.</text>
</comment>
<dbReference type="InterPro" id="IPR051209">
    <property type="entry name" value="FAD-bind_Monooxygenase_sf"/>
</dbReference>